<accession>X6M0Y3</accession>
<reference evidence="1 2" key="1">
    <citation type="journal article" date="2013" name="Curr. Biol.">
        <title>The Genome of the Foraminiferan Reticulomyxa filosa.</title>
        <authorList>
            <person name="Glockner G."/>
            <person name="Hulsmann N."/>
            <person name="Schleicher M."/>
            <person name="Noegel A.A."/>
            <person name="Eichinger L."/>
            <person name="Gallinger C."/>
            <person name="Pawlowski J."/>
            <person name="Sierra R."/>
            <person name="Euteneuer U."/>
            <person name="Pillet L."/>
            <person name="Moustafa A."/>
            <person name="Platzer M."/>
            <person name="Groth M."/>
            <person name="Szafranski K."/>
            <person name="Schliwa M."/>
        </authorList>
    </citation>
    <scope>NUCLEOTIDE SEQUENCE [LARGE SCALE GENOMIC DNA]</scope>
</reference>
<proteinExistence type="predicted"/>
<comment type="caution">
    <text evidence="1">The sequence shown here is derived from an EMBL/GenBank/DDBJ whole genome shotgun (WGS) entry which is preliminary data.</text>
</comment>
<dbReference type="Proteomes" id="UP000023152">
    <property type="component" value="Unassembled WGS sequence"/>
</dbReference>
<evidence type="ECO:0000313" key="2">
    <source>
        <dbReference type="Proteomes" id="UP000023152"/>
    </source>
</evidence>
<evidence type="ECO:0000313" key="1">
    <source>
        <dbReference type="EMBL" id="ETO07072.1"/>
    </source>
</evidence>
<dbReference type="AlphaFoldDB" id="X6M0Y3"/>
<keyword evidence="2" id="KW-1185">Reference proteome</keyword>
<organism evidence="1 2">
    <name type="scientific">Reticulomyxa filosa</name>
    <dbReference type="NCBI Taxonomy" id="46433"/>
    <lineage>
        <taxon>Eukaryota</taxon>
        <taxon>Sar</taxon>
        <taxon>Rhizaria</taxon>
        <taxon>Retaria</taxon>
        <taxon>Foraminifera</taxon>
        <taxon>Monothalamids</taxon>
        <taxon>Reticulomyxidae</taxon>
        <taxon>Reticulomyxa</taxon>
    </lineage>
</organism>
<gene>
    <name evidence="1" type="ORF">RFI_30321</name>
</gene>
<dbReference type="EMBL" id="ASPP01026535">
    <property type="protein sequence ID" value="ETO07072.1"/>
    <property type="molecule type" value="Genomic_DNA"/>
</dbReference>
<protein>
    <submittedName>
        <fullName evidence="1">Uncharacterized protein</fullName>
    </submittedName>
</protein>
<name>X6M0Y3_RETFI</name>
<sequence length="163" mass="18764">MKRIGKKKGVEETIMSKQYNTDIDISDCVFAIEVKMRVFLTCRMKAQITTFFFFTIVRAKNAMYAFAQNDGNEWSSAYRKGMKLLGGMQNSSEGRYETQMKALARLCSETLDKDELKKHLEENNGNVGVVVEKIISKFMDSNVYSIFSMQKKKKSILFCKLTK</sequence>